<name>A0A1I7Z953_9BILA</name>
<evidence type="ECO:0000313" key="1">
    <source>
        <dbReference type="Proteomes" id="UP000095287"/>
    </source>
</evidence>
<evidence type="ECO:0000313" key="2">
    <source>
        <dbReference type="WBParaSite" id="L893_g2384.t1"/>
    </source>
</evidence>
<dbReference type="AlphaFoldDB" id="A0A1I7Z953"/>
<accession>A0A1I7Z953</accession>
<proteinExistence type="predicted"/>
<protein>
    <submittedName>
        <fullName evidence="2">Mitochondrial ATP synthase regulatory component factor B</fullName>
    </submittedName>
</protein>
<reference evidence="2" key="1">
    <citation type="submission" date="2016-11" db="UniProtKB">
        <authorList>
            <consortium name="WormBaseParasite"/>
        </authorList>
    </citation>
    <scope>IDENTIFICATION</scope>
</reference>
<dbReference type="WBParaSite" id="L893_g2384.t1">
    <property type="protein sequence ID" value="L893_g2384.t1"/>
    <property type="gene ID" value="L893_g2384"/>
</dbReference>
<sequence length="249" mass="28681">MENVPRLYINSVLCLVGRSVLNRIQISRFRNWAKLAADHALRRNNWTLRFFLKEDEISGIFMRQNTQEIYTTEYASFEDFAKEDPKYNQITDILMDNENDFTDDTDAFYDPDAPWTTIASAKNVESLKRLFVRRINYSDLASLCLDELDSVGVHSAIIGHLVDKNVAVKVLDLKYCSPASMEVLRSCVQGNRLTNVSLEGAWPLETTVPLLETLVRRGQLELLDCGLDDTCDALESLREDWSCRQWDRE</sequence>
<organism evidence="1 2">
    <name type="scientific">Steinernema glaseri</name>
    <dbReference type="NCBI Taxonomy" id="37863"/>
    <lineage>
        <taxon>Eukaryota</taxon>
        <taxon>Metazoa</taxon>
        <taxon>Ecdysozoa</taxon>
        <taxon>Nematoda</taxon>
        <taxon>Chromadorea</taxon>
        <taxon>Rhabditida</taxon>
        <taxon>Tylenchina</taxon>
        <taxon>Panagrolaimomorpha</taxon>
        <taxon>Strongyloidoidea</taxon>
        <taxon>Steinernematidae</taxon>
        <taxon>Steinernema</taxon>
    </lineage>
</organism>
<keyword evidence="1" id="KW-1185">Reference proteome</keyword>
<dbReference type="Proteomes" id="UP000095287">
    <property type="component" value="Unplaced"/>
</dbReference>